<evidence type="ECO:0000313" key="2">
    <source>
        <dbReference type="EMBL" id="MCI59350.1"/>
    </source>
</evidence>
<dbReference type="Proteomes" id="UP000265520">
    <property type="component" value="Unassembled WGS sequence"/>
</dbReference>
<evidence type="ECO:0000313" key="3">
    <source>
        <dbReference type="Proteomes" id="UP000265520"/>
    </source>
</evidence>
<feature type="compositionally biased region" description="Polar residues" evidence="1">
    <location>
        <begin position="71"/>
        <end position="81"/>
    </location>
</feature>
<dbReference type="EMBL" id="LXQA010561749">
    <property type="protein sequence ID" value="MCI59350.1"/>
    <property type="molecule type" value="Genomic_DNA"/>
</dbReference>
<organism evidence="2 3">
    <name type="scientific">Trifolium medium</name>
    <dbReference type="NCBI Taxonomy" id="97028"/>
    <lineage>
        <taxon>Eukaryota</taxon>
        <taxon>Viridiplantae</taxon>
        <taxon>Streptophyta</taxon>
        <taxon>Embryophyta</taxon>
        <taxon>Tracheophyta</taxon>
        <taxon>Spermatophyta</taxon>
        <taxon>Magnoliopsida</taxon>
        <taxon>eudicotyledons</taxon>
        <taxon>Gunneridae</taxon>
        <taxon>Pentapetalae</taxon>
        <taxon>rosids</taxon>
        <taxon>fabids</taxon>
        <taxon>Fabales</taxon>
        <taxon>Fabaceae</taxon>
        <taxon>Papilionoideae</taxon>
        <taxon>50 kb inversion clade</taxon>
        <taxon>NPAAA clade</taxon>
        <taxon>Hologalegina</taxon>
        <taxon>IRL clade</taxon>
        <taxon>Trifolieae</taxon>
        <taxon>Trifolium</taxon>
    </lineage>
</organism>
<proteinExistence type="predicted"/>
<sequence length="81" mass="8158">MPHPALGPALHQSQPAAVVDDEPDTPDYIHPEHGSDALPVSWSASKNAQTGQSAGGTAGSRSGSGPELCSPEQQPSVGESS</sequence>
<name>A0A392TGJ8_9FABA</name>
<feature type="region of interest" description="Disordered" evidence="1">
    <location>
        <begin position="1"/>
        <end position="81"/>
    </location>
</feature>
<evidence type="ECO:0000256" key="1">
    <source>
        <dbReference type="SAM" id="MobiDB-lite"/>
    </source>
</evidence>
<dbReference type="AlphaFoldDB" id="A0A392TGJ8"/>
<keyword evidence="3" id="KW-1185">Reference proteome</keyword>
<protein>
    <submittedName>
        <fullName evidence="2">Uncharacterized protein</fullName>
    </submittedName>
</protein>
<accession>A0A392TGJ8</accession>
<comment type="caution">
    <text evidence="2">The sequence shown here is derived from an EMBL/GenBank/DDBJ whole genome shotgun (WGS) entry which is preliminary data.</text>
</comment>
<feature type="non-terminal residue" evidence="2">
    <location>
        <position position="81"/>
    </location>
</feature>
<reference evidence="2 3" key="1">
    <citation type="journal article" date="2018" name="Front. Plant Sci.">
        <title>Red Clover (Trifolium pratense) and Zigzag Clover (T. medium) - A Picture of Genomic Similarities and Differences.</title>
        <authorList>
            <person name="Dluhosova J."/>
            <person name="Istvanek J."/>
            <person name="Nedelnik J."/>
            <person name="Repkova J."/>
        </authorList>
    </citation>
    <scope>NUCLEOTIDE SEQUENCE [LARGE SCALE GENOMIC DNA]</scope>
    <source>
        <strain evidence="3">cv. 10/8</strain>
        <tissue evidence="2">Leaf</tissue>
    </source>
</reference>